<dbReference type="STRING" id="39480.EUAN_08710"/>
<evidence type="ECO:0000256" key="2">
    <source>
        <dbReference type="ARBA" id="ARBA00023219"/>
    </source>
</evidence>
<evidence type="ECO:0000313" key="4">
    <source>
        <dbReference type="EMBL" id="OHW63087.1"/>
    </source>
</evidence>
<proteinExistence type="predicted"/>
<dbReference type="PANTHER" id="PTHR41328">
    <property type="entry name" value="TERMINASE SMALL SUBUNIT-RELATED"/>
    <property type="match status" value="1"/>
</dbReference>
<evidence type="ECO:0000256" key="1">
    <source>
        <dbReference type="ARBA" id="ARBA00022612"/>
    </source>
</evidence>
<dbReference type="Pfam" id="PF03592">
    <property type="entry name" value="Terminase_2"/>
    <property type="match status" value="1"/>
</dbReference>
<comment type="caution">
    <text evidence="4">The sequence shown here is derived from an EMBL/GenBank/DDBJ whole genome shotgun (WGS) entry which is preliminary data.</text>
</comment>
<keyword evidence="2" id="KW-0231">Viral genome packaging</keyword>
<name>A0A1S1VAC9_9FIRM</name>
<organism evidence="4 5">
    <name type="scientific">Andreesenia angusta</name>
    <dbReference type="NCBI Taxonomy" id="39480"/>
    <lineage>
        <taxon>Bacteria</taxon>
        <taxon>Bacillati</taxon>
        <taxon>Bacillota</taxon>
        <taxon>Tissierellia</taxon>
        <taxon>Tissierellales</taxon>
        <taxon>Gottschalkiaceae</taxon>
        <taxon>Andreesenia</taxon>
    </lineage>
</organism>
<dbReference type="Proteomes" id="UP000180254">
    <property type="component" value="Unassembled WGS sequence"/>
</dbReference>
<keyword evidence="5" id="KW-1185">Reference proteome</keyword>
<protein>
    <submittedName>
        <fullName evidence="4">Terminase small subunit</fullName>
    </submittedName>
</protein>
<reference evidence="4 5" key="1">
    <citation type="submission" date="2016-09" db="EMBL/GenBank/DDBJ databases">
        <title>Genome sequence of Eubacterium angustum.</title>
        <authorList>
            <person name="Poehlein A."/>
            <person name="Daniel R."/>
        </authorList>
    </citation>
    <scope>NUCLEOTIDE SEQUENCE [LARGE SCALE GENOMIC DNA]</scope>
    <source>
        <strain evidence="4 5">DSM 1989</strain>
    </source>
</reference>
<feature type="region of interest" description="Disordered" evidence="3">
    <location>
        <begin position="32"/>
        <end position="66"/>
    </location>
</feature>
<dbReference type="Gene3D" id="1.10.10.1400">
    <property type="entry name" value="Terminase, small subunit, N-terminal DNA-binding domain, HTH motif"/>
    <property type="match status" value="1"/>
</dbReference>
<dbReference type="PANTHER" id="PTHR41328:SF3">
    <property type="entry name" value="PBSX PHAGE TERMINASE SMALL SUBUNIT"/>
    <property type="match status" value="1"/>
</dbReference>
<evidence type="ECO:0000256" key="3">
    <source>
        <dbReference type="SAM" id="MobiDB-lite"/>
    </source>
</evidence>
<dbReference type="AlphaFoldDB" id="A0A1S1VAC9"/>
<evidence type="ECO:0000313" key="5">
    <source>
        <dbReference type="Proteomes" id="UP000180254"/>
    </source>
</evidence>
<dbReference type="InterPro" id="IPR038713">
    <property type="entry name" value="Terminase_Gp1_N_sf"/>
</dbReference>
<dbReference type="GO" id="GO:0051276">
    <property type="term" value="P:chromosome organization"/>
    <property type="evidence" value="ECO:0007669"/>
    <property type="project" value="InterPro"/>
</dbReference>
<dbReference type="InterPro" id="IPR052404">
    <property type="entry name" value="SPP1-like_terminase"/>
</dbReference>
<accession>A0A1S1VAC9</accession>
<keyword evidence="1" id="KW-1188">Viral release from host cell</keyword>
<feature type="compositionally biased region" description="Low complexity" evidence="3">
    <location>
        <begin position="44"/>
        <end position="54"/>
    </location>
</feature>
<dbReference type="InterPro" id="IPR005335">
    <property type="entry name" value="Terminase_ssu"/>
</dbReference>
<gene>
    <name evidence="4" type="ORF">EUAN_08710</name>
</gene>
<sequence>MIEKDTLREAYESGEGTFKKLAEKYGVSEGTIKSWAKQDRDRGQPWTKPTQPKTKNQKTKTEKVESKKVEVEKEEKKVVTPRKAIEVVMEENDELTEMQRSFCLHYIRNRNATMAAKRAGYAPDSAHAEGSRLLRNVKVRAEIKKLKGAIAEDLLIDDYDILDRYIKTAFSDMTDFVEFGTELIEVGVASGGTKEVEVDYLKIKSSFEVDGSLISEIKQGRNGVSIKLEDRQKALDKLALFFDLFPDKFKRKIDEEKLRISQDRLELDKAKVTGEIEELGDDGFIEALSGRVEEIWEDEES</sequence>
<dbReference type="RefSeq" id="WP_071062020.1">
    <property type="nucleotide sequence ID" value="NZ_MKIE01000002.1"/>
</dbReference>
<dbReference type="EMBL" id="MKIE01000002">
    <property type="protein sequence ID" value="OHW63087.1"/>
    <property type="molecule type" value="Genomic_DNA"/>
</dbReference>
<dbReference type="OrthoDB" id="7358785at2"/>
<dbReference type="Gene3D" id="1.10.10.60">
    <property type="entry name" value="Homeodomain-like"/>
    <property type="match status" value="1"/>
</dbReference>